<feature type="region of interest" description="Disordered" evidence="7">
    <location>
        <begin position="575"/>
        <end position="594"/>
    </location>
</feature>
<dbReference type="InterPro" id="IPR050314">
    <property type="entry name" value="Glycosyl_Hydrlase_18"/>
</dbReference>
<dbReference type="AlphaFoldDB" id="A0A4D5RUI0"/>
<evidence type="ECO:0000256" key="1">
    <source>
        <dbReference type="ARBA" id="ARBA00009121"/>
    </source>
</evidence>
<keyword evidence="5 6" id="KW-0326">Glycosidase</keyword>
<evidence type="ECO:0000256" key="7">
    <source>
        <dbReference type="SAM" id="MobiDB-lite"/>
    </source>
</evidence>
<dbReference type="InterPro" id="IPR011583">
    <property type="entry name" value="Chitinase_II/V-like_cat"/>
</dbReference>
<dbReference type="PANTHER" id="PTHR11177:SF360">
    <property type="entry name" value="CHITINASE 4-RELATED"/>
    <property type="match status" value="1"/>
</dbReference>
<feature type="compositionally biased region" description="Basic and acidic residues" evidence="7">
    <location>
        <begin position="577"/>
        <end position="588"/>
    </location>
</feature>
<proteinExistence type="inferred from homology"/>
<dbReference type="Gene3D" id="3.10.50.10">
    <property type="match status" value="1"/>
</dbReference>
<feature type="chain" id="PRO_5020027241" evidence="8">
    <location>
        <begin position="21"/>
        <end position="594"/>
    </location>
</feature>
<protein>
    <submittedName>
        <fullName evidence="10">Putative chitotriosidase-1</fullName>
    </submittedName>
</protein>
<feature type="signal peptide" evidence="8">
    <location>
        <begin position="1"/>
        <end position="20"/>
    </location>
</feature>
<reference evidence="10" key="1">
    <citation type="submission" date="2019-04" db="EMBL/GenBank/DDBJ databases">
        <title>An insight into the mialome of Ixodes scapularis.</title>
        <authorList>
            <person name="Ribeiro J.M."/>
            <person name="Mather T.N."/>
            <person name="Karim S."/>
        </authorList>
    </citation>
    <scope>NUCLEOTIDE SEQUENCE</scope>
</reference>
<evidence type="ECO:0000313" key="10">
    <source>
        <dbReference type="EMBL" id="MOY40494.1"/>
    </source>
</evidence>
<dbReference type="Pfam" id="PF00704">
    <property type="entry name" value="Glyco_hydro_18"/>
    <property type="match status" value="1"/>
</dbReference>
<dbReference type="EMBL" id="GHJT01006523">
    <property type="protein sequence ID" value="MOY40494.1"/>
    <property type="molecule type" value="Transcribed_RNA"/>
</dbReference>
<dbReference type="InterPro" id="IPR036508">
    <property type="entry name" value="Chitin-bd_dom_sf"/>
</dbReference>
<keyword evidence="2" id="KW-0147">Chitin-binding</keyword>
<dbReference type="FunFam" id="3.10.50.10:FF:000001">
    <property type="entry name" value="Chitinase 3-like 1"/>
    <property type="match status" value="1"/>
</dbReference>
<evidence type="ECO:0000259" key="9">
    <source>
        <dbReference type="PROSITE" id="PS51910"/>
    </source>
</evidence>
<dbReference type="GO" id="GO:0005975">
    <property type="term" value="P:carbohydrate metabolic process"/>
    <property type="evidence" value="ECO:0007669"/>
    <property type="project" value="InterPro"/>
</dbReference>
<organism evidence="10">
    <name type="scientific">Ixodes scapularis</name>
    <name type="common">Black-legged tick</name>
    <name type="synonym">Deer tick</name>
    <dbReference type="NCBI Taxonomy" id="6945"/>
    <lineage>
        <taxon>Eukaryota</taxon>
        <taxon>Metazoa</taxon>
        <taxon>Ecdysozoa</taxon>
        <taxon>Arthropoda</taxon>
        <taxon>Chelicerata</taxon>
        <taxon>Arachnida</taxon>
        <taxon>Acari</taxon>
        <taxon>Parasitiformes</taxon>
        <taxon>Ixodida</taxon>
        <taxon>Ixodoidea</taxon>
        <taxon>Ixodidae</taxon>
        <taxon>Ixodinae</taxon>
        <taxon>Ixodes</taxon>
    </lineage>
</organism>
<dbReference type="InterPro" id="IPR017853">
    <property type="entry name" value="GH"/>
</dbReference>
<dbReference type="OrthoDB" id="6489371at2759"/>
<dbReference type="Gene3D" id="3.20.20.80">
    <property type="entry name" value="Glycosidases"/>
    <property type="match status" value="2"/>
</dbReference>
<dbReference type="SMART" id="SM00494">
    <property type="entry name" value="ChtBD2"/>
    <property type="match status" value="1"/>
</dbReference>
<dbReference type="InterPro" id="IPR001579">
    <property type="entry name" value="Glyco_hydro_18_chit_AS"/>
</dbReference>
<evidence type="ECO:0000256" key="5">
    <source>
        <dbReference type="ARBA" id="ARBA00023295"/>
    </source>
</evidence>
<keyword evidence="4" id="KW-1015">Disulfide bond</keyword>
<evidence type="ECO:0000256" key="3">
    <source>
        <dbReference type="ARBA" id="ARBA00022801"/>
    </source>
</evidence>
<evidence type="ECO:0000256" key="6">
    <source>
        <dbReference type="RuleBase" id="RU000489"/>
    </source>
</evidence>
<dbReference type="GO" id="GO:0008061">
    <property type="term" value="F:chitin binding"/>
    <property type="evidence" value="ECO:0007669"/>
    <property type="project" value="UniProtKB-KW"/>
</dbReference>
<evidence type="ECO:0000256" key="8">
    <source>
        <dbReference type="SAM" id="SignalP"/>
    </source>
</evidence>
<name>A0A4D5RUI0_IXOSC</name>
<dbReference type="SUPFAM" id="SSF57625">
    <property type="entry name" value="Invertebrate chitin-binding proteins"/>
    <property type="match status" value="1"/>
</dbReference>
<dbReference type="PROSITE" id="PS01095">
    <property type="entry name" value="GH18_1"/>
    <property type="match status" value="1"/>
</dbReference>
<dbReference type="CDD" id="cd02872">
    <property type="entry name" value="GH18_chitolectin_chitotriosidase"/>
    <property type="match status" value="1"/>
</dbReference>
<dbReference type="PROSITE" id="PS51910">
    <property type="entry name" value="GH18_2"/>
    <property type="match status" value="1"/>
</dbReference>
<evidence type="ECO:0000256" key="4">
    <source>
        <dbReference type="ARBA" id="ARBA00023157"/>
    </source>
</evidence>
<comment type="similarity">
    <text evidence="1">Belongs to the glycosyl hydrolase 18 family. Chitinase class II subfamily.</text>
</comment>
<dbReference type="SUPFAM" id="SSF54556">
    <property type="entry name" value="Chitinase insertion domain"/>
    <property type="match status" value="1"/>
</dbReference>
<keyword evidence="3 6" id="KW-0378">Hydrolase</keyword>
<dbReference type="VEuPathDB" id="VectorBase:ISCP_031106"/>
<dbReference type="Pfam" id="PF01607">
    <property type="entry name" value="CBM_14"/>
    <property type="match status" value="1"/>
</dbReference>
<dbReference type="GO" id="GO:0006032">
    <property type="term" value="P:chitin catabolic process"/>
    <property type="evidence" value="ECO:0007669"/>
    <property type="project" value="UniProtKB-ARBA"/>
</dbReference>
<evidence type="ECO:0000256" key="2">
    <source>
        <dbReference type="ARBA" id="ARBA00022669"/>
    </source>
</evidence>
<keyword evidence="8" id="KW-0732">Signal</keyword>
<dbReference type="SUPFAM" id="SSF51445">
    <property type="entry name" value="(Trans)glycosidases"/>
    <property type="match status" value="1"/>
</dbReference>
<dbReference type="PANTHER" id="PTHR11177">
    <property type="entry name" value="CHITINASE"/>
    <property type="match status" value="1"/>
</dbReference>
<feature type="domain" description="GH18" evidence="9">
    <location>
        <begin position="35"/>
        <end position="403"/>
    </location>
</feature>
<dbReference type="GO" id="GO:0005576">
    <property type="term" value="C:extracellular region"/>
    <property type="evidence" value="ECO:0007669"/>
    <property type="project" value="InterPro"/>
</dbReference>
<dbReference type="SMART" id="SM00636">
    <property type="entry name" value="Glyco_18"/>
    <property type="match status" value="1"/>
</dbReference>
<dbReference type="InterPro" id="IPR001223">
    <property type="entry name" value="Glyco_hydro18_cat"/>
</dbReference>
<sequence>MKSACALIAFLSAVLVESQSSKCSRVQTTNPPREKLFLCYWGAWSYYREGDGKFSVEHIDPFLCTHLVYTFAILENDLITAYDPYLDLTDNWGLGMYKKFNDLKRRNRDLKTIIAIGGWNEGSEKYSNMSKTAEGRKRFVDSVLEFLDRHGFDGLDLNWEYPSRRGGYPEDRENHALLLKELRAALDQKNRMLIASVSMGIETVNVSYNVPEVMKSVHLLNVMGYDFFGAWENYTGHNSPLRARKGGNELEQTFNVETGLQFWIDKGANVSKMVLGLPLYGRTFTLDDPKNSGYLALATQPGQAGNHTKFAGYLGYNEICVLRRPGGWKETRDPDVGAPVIVKGDQWIGYDDVESLKKKVAFALSKGLAGAMVWSIETDDFRGHCGDTKNPLQSAIKEALCLTPVPPDPCVSGRRCVPCDPDDFGGDCGRTENPLQSAIKETQRPTPVPPNPCVPSGRCVPDDFGGDCDRTKNPLQSAIKKTQRPTPVPHDPCVSGGRCVPGVPPLTTKAPVVTRPSRKVTLPTQMVTRPTPRMTQPFNCTKSGIFAHPKSDKMYIQCVLRYDVYQRPCPPGTTFSPEERRCIHESKSKRARGL</sequence>
<dbReference type="InterPro" id="IPR029070">
    <property type="entry name" value="Chitinase_insertion_sf"/>
</dbReference>
<accession>A0A4D5RUI0</accession>
<dbReference type="GO" id="GO:0004568">
    <property type="term" value="F:chitinase activity"/>
    <property type="evidence" value="ECO:0007669"/>
    <property type="project" value="UniProtKB-ARBA"/>
</dbReference>
<dbReference type="InterPro" id="IPR002557">
    <property type="entry name" value="Chitin-bd_dom"/>
</dbReference>
<dbReference type="VEuPathDB" id="VectorBase:ISCI012986"/>
<dbReference type="VEuPathDB" id="VectorBase:ISCW012986"/>